<gene>
    <name evidence="2" type="ORF">GF339_12710</name>
</gene>
<dbReference type="Proteomes" id="UP000649604">
    <property type="component" value="Unassembled WGS sequence"/>
</dbReference>
<protein>
    <recommendedName>
        <fullName evidence="1">Carrier domain-containing protein</fullName>
    </recommendedName>
</protein>
<dbReference type="AlphaFoldDB" id="A0A9D5JWI4"/>
<dbReference type="Gene3D" id="1.10.1200.10">
    <property type="entry name" value="ACP-like"/>
    <property type="match status" value="1"/>
</dbReference>
<name>A0A9D5JWI4_9BACT</name>
<dbReference type="EMBL" id="WJJP01000415">
    <property type="protein sequence ID" value="MBD3325444.1"/>
    <property type="molecule type" value="Genomic_DNA"/>
</dbReference>
<evidence type="ECO:0000313" key="3">
    <source>
        <dbReference type="Proteomes" id="UP000649604"/>
    </source>
</evidence>
<sequence length="82" mass="9458">MDRTTVIEQLTRFICQDILHNPTYPLQENEPLISGGLIDSRSLVHIAVFIEDTLGVYIPDTDFTVEKMDTIEMMTNRIMEEV</sequence>
<dbReference type="InterPro" id="IPR036736">
    <property type="entry name" value="ACP-like_sf"/>
</dbReference>
<dbReference type="SUPFAM" id="SSF47336">
    <property type="entry name" value="ACP-like"/>
    <property type="match status" value="1"/>
</dbReference>
<evidence type="ECO:0000313" key="2">
    <source>
        <dbReference type="EMBL" id="MBD3325444.1"/>
    </source>
</evidence>
<proteinExistence type="predicted"/>
<accession>A0A9D5JWI4</accession>
<feature type="domain" description="Carrier" evidence="1">
    <location>
        <begin position="2"/>
        <end position="82"/>
    </location>
</feature>
<organism evidence="2 3">
    <name type="scientific">candidate division KSB3 bacterium</name>
    <dbReference type="NCBI Taxonomy" id="2044937"/>
    <lineage>
        <taxon>Bacteria</taxon>
        <taxon>candidate division KSB3</taxon>
    </lineage>
</organism>
<reference evidence="2" key="1">
    <citation type="submission" date="2019-11" db="EMBL/GenBank/DDBJ databases">
        <title>Microbial mats filling the niche in hypersaline microbial mats.</title>
        <authorList>
            <person name="Wong H.L."/>
            <person name="Macleod F.I."/>
            <person name="White R.A. III"/>
            <person name="Burns B.P."/>
        </authorList>
    </citation>
    <scope>NUCLEOTIDE SEQUENCE</scope>
    <source>
        <strain evidence="2">Rbin_158</strain>
    </source>
</reference>
<dbReference type="InterPro" id="IPR009081">
    <property type="entry name" value="PP-bd_ACP"/>
</dbReference>
<evidence type="ECO:0000259" key="1">
    <source>
        <dbReference type="PROSITE" id="PS50075"/>
    </source>
</evidence>
<dbReference type="PROSITE" id="PS50075">
    <property type="entry name" value="CARRIER"/>
    <property type="match status" value="1"/>
</dbReference>
<comment type="caution">
    <text evidence="2">The sequence shown here is derived from an EMBL/GenBank/DDBJ whole genome shotgun (WGS) entry which is preliminary data.</text>
</comment>